<dbReference type="EMBL" id="MAGO01000002">
    <property type="protein sequence ID" value="OCC16036.1"/>
    <property type="molecule type" value="Genomic_DNA"/>
</dbReference>
<protein>
    <recommendedName>
        <fullName evidence="4">Zinc ribbon domain-containing protein</fullName>
    </recommendedName>
</protein>
<keyword evidence="1" id="KW-0812">Transmembrane</keyword>
<evidence type="ECO:0000313" key="3">
    <source>
        <dbReference type="Proteomes" id="UP000093080"/>
    </source>
</evidence>
<keyword evidence="3" id="KW-1185">Reference proteome</keyword>
<evidence type="ECO:0008006" key="4">
    <source>
        <dbReference type="Google" id="ProtNLM"/>
    </source>
</evidence>
<comment type="caution">
    <text evidence="2">The sequence shown here is derived from an EMBL/GenBank/DDBJ whole genome shotgun (WGS) entry which is preliminary data.</text>
</comment>
<gene>
    <name evidence="2" type="ORF">DBT_0498</name>
</gene>
<evidence type="ECO:0000313" key="2">
    <source>
        <dbReference type="EMBL" id="OCC16036.1"/>
    </source>
</evidence>
<proteinExistence type="predicted"/>
<accession>A0A1B9F7Z8</accession>
<keyword evidence="1" id="KW-0472">Membrane</keyword>
<dbReference type="AlphaFoldDB" id="A0A1B9F7Z8"/>
<evidence type="ECO:0000256" key="1">
    <source>
        <dbReference type="SAM" id="Phobius"/>
    </source>
</evidence>
<organism evidence="2 3">
    <name type="scientific">Dissulfuribacter thermophilus</name>
    <dbReference type="NCBI Taxonomy" id="1156395"/>
    <lineage>
        <taxon>Bacteria</taxon>
        <taxon>Pseudomonadati</taxon>
        <taxon>Thermodesulfobacteriota</taxon>
        <taxon>Dissulfuribacteria</taxon>
        <taxon>Dissulfuribacterales</taxon>
        <taxon>Dissulfuribacteraceae</taxon>
        <taxon>Dissulfuribacter</taxon>
    </lineage>
</organism>
<dbReference type="RefSeq" id="WP_067616055.1">
    <property type="nucleotide sequence ID" value="NZ_MAGO01000002.1"/>
</dbReference>
<dbReference type="OrthoDB" id="5405592at2"/>
<reference evidence="2 3" key="1">
    <citation type="submission" date="2016-06" db="EMBL/GenBank/DDBJ databases">
        <title>Respiratory ammonification of nitrate coupled to the oxidation of elemental sulfur in deep-sea autotrophic thermophilic bacteria.</title>
        <authorList>
            <person name="Slobodkina G.B."/>
            <person name="Mardanov A.V."/>
            <person name="Ravin N.V."/>
            <person name="Frolova A.A."/>
            <person name="Viryasiv M.B."/>
            <person name="Chernyh N.A."/>
            <person name="Bonch-Osmolovskaya E.A."/>
            <person name="Slobodkin A.I."/>
        </authorList>
    </citation>
    <scope>NUCLEOTIDE SEQUENCE [LARGE SCALE GENOMIC DNA]</scope>
    <source>
        <strain evidence="2 3">S69</strain>
    </source>
</reference>
<keyword evidence="1" id="KW-1133">Transmembrane helix</keyword>
<dbReference type="Proteomes" id="UP000093080">
    <property type="component" value="Unassembled WGS sequence"/>
</dbReference>
<sequence length="81" mass="9258">MKSTKLCPYCKEKIKREAIVCRYCHRELNDAGSSTKAQCQVPSWVLAGSIGVVLGGVVTLVWAFVKERRHWQDDFEDWKGN</sequence>
<dbReference type="STRING" id="1156395.DBT_0498"/>
<name>A0A1B9F7Z8_9BACT</name>
<feature type="transmembrane region" description="Helical" evidence="1">
    <location>
        <begin position="44"/>
        <end position="65"/>
    </location>
</feature>